<sequence>MIIASQKPIEEIRETIKPYKKVLIAACGTCVTVCLAGGEKEAKELADLLSLSGDQEFRVVTPKRQCDSEFLEEFDKDIAWADAGLSLACGVGVQYLAERCTGKPIIPGLNTAFMGANRDAGYWTEMCQGCGNCVLEKTGGVCPVARCSKSHFNGPCGGSSKGKCEVNDSIDCAWQLIYDRLKSLNQMERLFETIPPRDWSTSRDGGPRKIRRPDVAIEEVTE</sequence>
<protein>
    <submittedName>
        <fullName evidence="1">Uncharacterized protein</fullName>
    </submittedName>
</protein>
<keyword evidence="2" id="KW-1185">Reference proteome</keyword>
<gene>
    <name evidence="1" type="ORF">FRZ06_00755</name>
</gene>
<accession>A0ACD1A6D7</accession>
<organism evidence="1 2">
    <name type="scientific">Anoxybacterium hadale</name>
    <dbReference type="NCBI Taxonomy" id="3408580"/>
    <lineage>
        <taxon>Bacteria</taxon>
        <taxon>Bacillati</taxon>
        <taxon>Bacillota</taxon>
        <taxon>Clostridia</taxon>
        <taxon>Peptostreptococcales</taxon>
        <taxon>Anaerovoracaceae</taxon>
        <taxon>Anoxybacterium</taxon>
    </lineage>
</organism>
<reference evidence="1" key="1">
    <citation type="submission" date="2019-08" db="EMBL/GenBank/DDBJ databases">
        <title>Genome sequence of Clostridiales bacterium MT110.</title>
        <authorList>
            <person name="Cao J."/>
        </authorList>
    </citation>
    <scope>NUCLEOTIDE SEQUENCE</scope>
    <source>
        <strain evidence="1">MT110</strain>
    </source>
</reference>
<proteinExistence type="predicted"/>
<dbReference type="Proteomes" id="UP000594014">
    <property type="component" value="Chromosome"/>
</dbReference>
<evidence type="ECO:0000313" key="2">
    <source>
        <dbReference type="Proteomes" id="UP000594014"/>
    </source>
</evidence>
<evidence type="ECO:0000313" key="1">
    <source>
        <dbReference type="EMBL" id="QOX61986.1"/>
    </source>
</evidence>
<dbReference type="EMBL" id="CP042469">
    <property type="protein sequence ID" value="QOX61986.1"/>
    <property type="molecule type" value="Genomic_DNA"/>
</dbReference>
<name>A0ACD1A6D7_9FIRM</name>